<dbReference type="EMBL" id="CP023690">
    <property type="protein sequence ID" value="QEV63088.1"/>
    <property type="molecule type" value="Genomic_DNA"/>
</dbReference>
<evidence type="ECO:0000313" key="4">
    <source>
        <dbReference type="EMBL" id="QEV63088.1"/>
    </source>
</evidence>
<feature type="transmembrane region" description="Helical" evidence="2">
    <location>
        <begin position="96"/>
        <end position="113"/>
    </location>
</feature>
<dbReference type="OrthoDB" id="9796461at2"/>
<feature type="region of interest" description="Disordered" evidence="1">
    <location>
        <begin position="364"/>
        <end position="391"/>
    </location>
</feature>
<feature type="transmembrane region" description="Helical" evidence="2">
    <location>
        <begin position="208"/>
        <end position="233"/>
    </location>
</feature>
<keyword evidence="2" id="KW-0812">Transmembrane</keyword>
<keyword evidence="2" id="KW-0472">Membrane</keyword>
<dbReference type="InterPro" id="IPR002656">
    <property type="entry name" value="Acyl_transf_3_dom"/>
</dbReference>
<keyword evidence="4" id="KW-0012">Acyltransferase</keyword>
<sequence>MATDAVRPKTSRLPSLSGMRFIAALPVFAFHATSGMNFLRGDVGDFFTDIFKDAGTPSVSFFFVLSGFILTWSARPRDTMPDFWRRRMIKVYPNHLLAFAATVVIMLLASDPLEAKKFFTSLFLVQSWVPELPVLTGMNPVAWSLSCEVFFYLSFPLLLPLVRRLSVRGLWALGGVLLAVPWLVALIADKAVGGTPLLPGGPLTHEQLWFVYFFPPIRIVEFVLGIVVARLVLSGAMPRIGLVPAALFAVGGFVLNAQVPYLYSLGGTAAFWVMPLVVAGATADANGTRSIMRGRVIVKLGEMSFAFYLVHTMFVVSAQRWLVQDMSDGAALATLFGCLAGSLVVSYAMFTWVEEPLVRKFGRARRPRTGPPAPPAATAAAAPLAAVDAKD</sequence>
<dbReference type="GO" id="GO:0016020">
    <property type="term" value="C:membrane"/>
    <property type="evidence" value="ECO:0007669"/>
    <property type="project" value="TreeGrafter"/>
</dbReference>
<feature type="transmembrane region" description="Helical" evidence="2">
    <location>
        <begin position="141"/>
        <end position="162"/>
    </location>
</feature>
<evidence type="ECO:0000256" key="2">
    <source>
        <dbReference type="SAM" id="Phobius"/>
    </source>
</evidence>
<feature type="transmembrane region" description="Helical" evidence="2">
    <location>
        <begin position="305"/>
        <end position="323"/>
    </location>
</feature>
<feature type="transmembrane region" description="Helical" evidence="2">
    <location>
        <begin position="59"/>
        <end position="75"/>
    </location>
</feature>
<name>A0A5P2XF34_STRST</name>
<keyword evidence="4" id="KW-0808">Transferase</keyword>
<dbReference type="Pfam" id="PF01757">
    <property type="entry name" value="Acyl_transf_3"/>
    <property type="match status" value="1"/>
</dbReference>
<evidence type="ECO:0000259" key="3">
    <source>
        <dbReference type="Pfam" id="PF01757"/>
    </source>
</evidence>
<dbReference type="GO" id="GO:0016747">
    <property type="term" value="F:acyltransferase activity, transferring groups other than amino-acyl groups"/>
    <property type="evidence" value="ECO:0007669"/>
    <property type="project" value="InterPro"/>
</dbReference>
<dbReference type="RefSeq" id="WP_150513948.1">
    <property type="nucleotide sequence ID" value="NZ_BMSQ01000002.1"/>
</dbReference>
<evidence type="ECO:0000256" key="1">
    <source>
        <dbReference type="SAM" id="MobiDB-lite"/>
    </source>
</evidence>
<proteinExistence type="predicted"/>
<dbReference type="PANTHER" id="PTHR23028:SF53">
    <property type="entry name" value="ACYL_TRANSF_3 DOMAIN-CONTAINING PROTEIN"/>
    <property type="match status" value="1"/>
</dbReference>
<dbReference type="PANTHER" id="PTHR23028">
    <property type="entry name" value="ACETYLTRANSFERASE"/>
    <property type="match status" value="1"/>
</dbReference>
<feature type="transmembrane region" description="Helical" evidence="2">
    <location>
        <begin position="265"/>
        <end position="285"/>
    </location>
</feature>
<dbReference type="KEGG" id="sspb:CP982_33900"/>
<feature type="transmembrane region" description="Helical" evidence="2">
    <location>
        <begin position="21"/>
        <end position="39"/>
    </location>
</feature>
<organism evidence="4 5">
    <name type="scientific">Streptomyces spectabilis</name>
    <dbReference type="NCBI Taxonomy" id="68270"/>
    <lineage>
        <taxon>Bacteria</taxon>
        <taxon>Bacillati</taxon>
        <taxon>Actinomycetota</taxon>
        <taxon>Actinomycetes</taxon>
        <taxon>Kitasatosporales</taxon>
        <taxon>Streptomycetaceae</taxon>
        <taxon>Streptomyces</taxon>
    </lineage>
</organism>
<evidence type="ECO:0000313" key="5">
    <source>
        <dbReference type="Proteomes" id="UP000326505"/>
    </source>
</evidence>
<feature type="transmembrane region" description="Helical" evidence="2">
    <location>
        <begin position="169"/>
        <end position="188"/>
    </location>
</feature>
<dbReference type="AlphaFoldDB" id="A0A5P2XF34"/>
<reference evidence="4 5" key="1">
    <citation type="submission" date="2017-09" db="EMBL/GenBank/DDBJ databases">
        <authorList>
            <person name="Lee N."/>
            <person name="Cho B.-K."/>
        </authorList>
    </citation>
    <scope>NUCLEOTIDE SEQUENCE [LARGE SCALE GENOMIC DNA]</scope>
    <source>
        <strain evidence="4 5">ATCC 27465</strain>
    </source>
</reference>
<feature type="transmembrane region" description="Helical" evidence="2">
    <location>
        <begin position="329"/>
        <end position="353"/>
    </location>
</feature>
<dbReference type="InterPro" id="IPR050879">
    <property type="entry name" value="Acyltransferase_3"/>
</dbReference>
<accession>A0A5P2XF34</accession>
<dbReference type="GO" id="GO:0000271">
    <property type="term" value="P:polysaccharide biosynthetic process"/>
    <property type="evidence" value="ECO:0007669"/>
    <property type="project" value="TreeGrafter"/>
</dbReference>
<feature type="domain" description="Acyltransferase 3" evidence="3">
    <location>
        <begin position="15"/>
        <end position="349"/>
    </location>
</feature>
<gene>
    <name evidence="4" type="ORF">CP982_33900</name>
</gene>
<feature type="compositionally biased region" description="Low complexity" evidence="1">
    <location>
        <begin position="376"/>
        <end position="391"/>
    </location>
</feature>
<dbReference type="Proteomes" id="UP000326505">
    <property type="component" value="Chromosome"/>
</dbReference>
<protein>
    <submittedName>
        <fullName evidence="4">Acyltransferase</fullName>
    </submittedName>
</protein>
<keyword evidence="2" id="KW-1133">Transmembrane helix</keyword>
<feature type="transmembrane region" description="Helical" evidence="2">
    <location>
        <begin position="240"/>
        <end position="259"/>
    </location>
</feature>